<dbReference type="PANTHER" id="PTHR47416:SF8">
    <property type="entry name" value="BASIC-LEUCINE ZIPPER TRANSCRIPTION FACTOR E-RELATED"/>
    <property type="match status" value="1"/>
</dbReference>
<dbReference type="PANTHER" id="PTHR47416">
    <property type="entry name" value="BASIC-LEUCINE ZIPPER TRANSCRIPTION FACTOR F-RELATED"/>
    <property type="match status" value="1"/>
</dbReference>
<dbReference type="Gene3D" id="1.20.5.170">
    <property type="match status" value="1"/>
</dbReference>
<reference evidence="10" key="2">
    <citation type="submission" date="2023-01" db="EMBL/GenBank/DDBJ databases">
        <authorList>
            <person name="Petersen C."/>
        </authorList>
    </citation>
    <scope>NUCLEOTIDE SEQUENCE</scope>
    <source>
        <strain evidence="10">IBT 17514</strain>
    </source>
</reference>
<evidence type="ECO:0000256" key="1">
    <source>
        <dbReference type="ARBA" id="ARBA00004123"/>
    </source>
</evidence>
<evidence type="ECO:0000313" key="11">
    <source>
        <dbReference type="Proteomes" id="UP001215712"/>
    </source>
</evidence>
<dbReference type="SUPFAM" id="SSF57959">
    <property type="entry name" value="Leucine zipper domain"/>
    <property type="match status" value="1"/>
</dbReference>
<dbReference type="Pfam" id="PF07716">
    <property type="entry name" value="bZIP_2"/>
    <property type="match status" value="1"/>
</dbReference>
<evidence type="ECO:0000256" key="3">
    <source>
        <dbReference type="ARBA" id="ARBA00023015"/>
    </source>
</evidence>
<keyword evidence="11" id="KW-1185">Reference proteome</keyword>
<comment type="caution">
    <text evidence="10">The sequence shown here is derived from an EMBL/GenBank/DDBJ whole genome shotgun (WGS) entry which is preliminary data.</text>
</comment>
<feature type="domain" description="BZIP" evidence="9">
    <location>
        <begin position="173"/>
        <end position="229"/>
    </location>
</feature>
<dbReference type="PROSITE" id="PS50217">
    <property type="entry name" value="BZIP"/>
    <property type="match status" value="1"/>
</dbReference>
<keyword evidence="5" id="KW-0804">Transcription</keyword>
<dbReference type="GO" id="GO:0005634">
    <property type="term" value="C:nucleus"/>
    <property type="evidence" value="ECO:0007669"/>
    <property type="project" value="UniProtKB-SubCell"/>
</dbReference>
<keyword evidence="7" id="KW-0175">Coiled coil</keyword>
<evidence type="ECO:0000313" key="10">
    <source>
        <dbReference type="EMBL" id="KAJ5726986.1"/>
    </source>
</evidence>
<dbReference type="GO" id="GO:0003700">
    <property type="term" value="F:DNA-binding transcription factor activity"/>
    <property type="evidence" value="ECO:0007669"/>
    <property type="project" value="InterPro"/>
</dbReference>
<evidence type="ECO:0000256" key="8">
    <source>
        <dbReference type="SAM" id="MobiDB-lite"/>
    </source>
</evidence>
<name>A0AAD6MVY6_9EURO</name>
<feature type="coiled-coil region" evidence="7">
    <location>
        <begin position="164"/>
        <end position="257"/>
    </location>
</feature>
<feature type="region of interest" description="Disordered" evidence="8">
    <location>
        <begin position="60"/>
        <end position="105"/>
    </location>
</feature>
<dbReference type="AlphaFoldDB" id="A0AAD6MVY6"/>
<proteinExistence type="inferred from homology"/>
<keyword evidence="4" id="KW-0238">DNA-binding</keyword>
<dbReference type="EMBL" id="JAQJAN010000007">
    <property type="protein sequence ID" value="KAJ5726986.1"/>
    <property type="molecule type" value="Genomic_DNA"/>
</dbReference>
<keyword evidence="6" id="KW-0539">Nucleus</keyword>
<sequence length="266" mass="29765">MKRKLFIFRAQEQSRERLNRKSVNLSSPSSAASPPTNTESKRGHTNTRARAHGYVDFQMQPQSQSQAHSLQVTSRPFSGAASDRGVANFAAPGPGTGGVAMSRQSSQGWMPASMHLAEATAAKSSSHRNGSPFTLTQDGIHKENARFEIPAELTLSRIDQLISQATSEKEVKDLKQQKRLLRNRQAALDSRRRKKLHTEELEKKEIHYMHVISQLEDAIVSLQKREAEMIREHTLGTAELRKKNNILLEAIEKLEQGSKPPIVDQD</sequence>
<reference evidence="10" key="1">
    <citation type="journal article" date="2023" name="IMA Fungus">
        <title>Comparative genomic study of the Penicillium genus elucidates a diverse pangenome and 15 lateral gene transfer events.</title>
        <authorList>
            <person name="Petersen C."/>
            <person name="Sorensen T."/>
            <person name="Nielsen M.R."/>
            <person name="Sondergaard T.E."/>
            <person name="Sorensen J.L."/>
            <person name="Fitzpatrick D.A."/>
            <person name="Frisvad J.C."/>
            <person name="Nielsen K.L."/>
        </authorList>
    </citation>
    <scope>NUCLEOTIDE SEQUENCE</scope>
    <source>
        <strain evidence="10">IBT 17514</strain>
    </source>
</reference>
<dbReference type="Proteomes" id="UP001215712">
    <property type="component" value="Unassembled WGS sequence"/>
</dbReference>
<feature type="region of interest" description="Disordered" evidence="8">
    <location>
        <begin position="1"/>
        <end position="46"/>
    </location>
</feature>
<protein>
    <recommendedName>
        <fullName evidence="9">BZIP domain-containing protein</fullName>
    </recommendedName>
</protein>
<evidence type="ECO:0000259" key="9">
    <source>
        <dbReference type="PROSITE" id="PS50217"/>
    </source>
</evidence>
<dbReference type="InterPro" id="IPR004827">
    <property type="entry name" value="bZIP"/>
</dbReference>
<evidence type="ECO:0000256" key="5">
    <source>
        <dbReference type="ARBA" id="ARBA00023163"/>
    </source>
</evidence>
<keyword evidence="3" id="KW-0805">Transcription regulation</keyword>
<evidence type="ECO:0000256" key="7">
    <source>
        <dbReference type="SAM" id="Coils"/>
    </source>
</evidence>
<comment type="similarity">
    <text evidence="2">Belongs to the bZIP family.</text>
</comment>
<gene>
    <name evidence="10" type="ORF">N7493_006013</name>
</gene>
<dbReference type="InterPro" id="IPR046347">
    <property type="entry name" value="bZIP_sf"/>
</dbReference>
<feature type="compositionally biased region" description="Low complexity" evidence="8">
    <location>
        <begin position="26"/>
        <end position="35"/>
    </location>
</feature>
<accession>A0AAD6MVY6</accession>
<evidence type="ECO:0000256" key="4">
    <source>
        <dbReference type="ARBA" id="ARBA00023125"/>
    </source>
</evidence>
<dbReference type="SMART" id="SM00338">
    <property type="entry name" value="BRLZ"/>
    <property type="match status" value="1"/>
</dbReference>
<organism evidence="10 11">
    <name type="scientific">Penicillium malachiteum</name>
    <dbReference type="NCBI Taxonomy" id="1324776"/>
    <lineage>
        <taxon>Eukaryota</taxon>
        <taxon>Fungi</taxon>
        <taxon>Dikarya</taxon>
        <taxon>Ascomycota</taxon>
        <taxon>Pezizomycotina</taxon>
        <taxon>Eurotiomycetes</taxon>
        <taxon>Eurotiomycetidae</taxon>
        <taxon>Eurotiales</taxon>
        <taxon>Aspergillaceae</taxon>
        <taxon>Penicillium</taxon>
    </lineage>
</organism>
<dbReference type="GO" id="GO:0003677">
    <property type="term" value="F:DNA binding"/>
    <property type="evidence" value="ECO:0007669"/>
    <property type="project" value="UniProtKB-KW"/>
</dbReference>
<comment type="subcellular location">
    <subcellularLocation>
        <location evidence="1">Nucleus</location>
    </subcellularLocation>
</comment>
<evidence type="ECO:0000256" key="6">
    <source>
        <dbReference type="ARBA" id="ARBA00023242"/>
    </source>
</evidence>
<evidence type="ECO:0000256" key="2">
    <source>
        <dbReference type="ARBA" id="ARBA00007163"/>
    </source>
</evidence>
<feature type="compositionally biased region" description="Polar residues" evidence="8">
    <location>
        <begin position="60"/>
        <end position="76"/>
    </location>
</feature>